<evidence type="ECO:0000256" key="1">
    <source>
        <dbReference type="SAM" id="MobiDB-lite"/>
    </source>
</evidence>
<reference evidence="2 3" key="1">
    <citation type="submission" date="2015-01" db="EMBL/GenBank/DDBJ databases">
        <title>Genome of allotetraploid Gossypium barbadense reveals genomic plasticity and fiber elongation in cotton evolution.</title>
        <authorList>
            <person name="Chen X."/>
            <person name="Liu X."/>
            <person name="Zhao B."/>
            <person name="Zheng H."/>
            <person name="Hu Y."/>
            <person name="Lu G."/>
            <person name="Yang C."/>
            <person name="Chen J."/>
            <person name="Shan C."/>
            <person name="Zhang L."/>
            <person name="Zhou Y."/>
            <person name="Wang L."/>
            <person name="Guo W."/>
            <person name="Bai Y."/>
            <person name="Ruan J."/>
            <person name="Shangguan X."/>
            <person name="Mao Y."/>
            <person name="Jiang J."/>
            <person name="Zhu Y."/>
            <person name="Lei J."/>
            <person name="Kang H."/>
            <person name="Chen S."/>
            <person name="He X."/>
            <person name="Wang R."/>
            <person name="Wang Y."/>
            <person name="Chen J."/>
            <person name="Wang L."/>
            <person name="Yu S."/>
            <person name="Wang B."/>
            <person name="Wei J."/>
            <person name="Song S."/>
            <person name="Lu X."/>
            <person name="Gao Z."/>
            <person name="Gu W."/>
            <person name="Deng X."/>
            <person name="Ma D."/>
            <person name="Wang S."/>
            <person name="Liang W."/>
            <person name="Fang L."/>
            <person name="Cai C."/>
            <person name="Zhu X."/>
            <person name="Zhou B."/>
            <person name="Zhang Y."/>
            <person name="Chen Z."/>
            <person name="Xu S."/>
            <person name="Zhu R."/>
            <person name="Wang S."/>
            <person name="Zhang T."/>
            <person name="Zhao G."/>
        </authorList>
    </citation>
    <scope>NUCLEOTIDE SEQUENCE [LARGE SCALE GENOMIC DNA]</scope>
    <source>
        <strain evidence="3">cv. Xinhai21</strain>
        <tissue evidence="2">Leaf</tissue>
    </source>
</reference>
<dbReference type="EMBL" id="KZ663927">
    <property type="protein sequence ID" value="PPS08932.1"/>
    <property type="molecule type" value="Genomic_DNA"/>
</dbReference>
<sequence length="103" mass="11210">MFALVGDHDHSHGEEHAPEAQPSEAQGGPADALAIALPLCPRTLALLSNINGVFDHVNTFIGHLDAWLNELSRQVDVHFIKLEEQIAMLLSQFLPSPQPPSDL</sequence>
<protein>
    <submittedName>
        <fullName evidence="2">Uncharacterized protein</fullName>
    </submittedName>
</protein>
<feature type="compositionally biased region" description="Basic and acidic residues" evidence="1">
    <location>
        <begin position="1"/>
        <end position="18"/>
    </location>
</feature>
<dbReference type="OrthoDB" id="10610444at2759"/>
<dbReference type="Proteomes" id="UP000239757">
    <property type="component" value="Unassembled WGS sequence"/>
</dbReference>
<organism evidence="2 3">
    <name type="scientific">Gossypium barbadense</name>
    <name type="common">Sea Island cotton</name>
    <name type="synonym">Hibiscus barbadensis</name>
    <dbReference type="NCBI Taxonomy" id="3634"/>
    <lineage>
        <taxon>Eukaryota</taxon>
        <taxon>Viridiplantae</taxon>
        <taxon>Streptophyta</taxon>
        <taxon>Embryophyta</taxon>
        <taxon>Tracheophyta</taxon>
        <taxon>Spermatophyta</taxon>
        <taxon>Magnoliopsida</taxon>
        <taxon>eudicotyledons</taxon>
        <taxon>Gunneridae</taxon>
        <taxon>Pentapetalae</taxon>
        <taxon>rosids</taxon>
        <taxon>malvids</taxon>
        <taxon>Malvales</taxon>
        <taxon>Malvaceae</taxon>
        <taxon>Malvoideae</taxon>
        <taxon>Gossypium</taxon>
    </lineage>
</organism>
<accession>A0A2P5Y012</accession>
<evidence type="ECO:0000313" key="3">
    <source>
        <dbReference type="Proteomes" id="UP000239757"/>
    </source>
</evidence>
<evidence type="ECO:0000313" key="2">
    <source>
        <dbReference type="EMBL" id="PPS08932.1"/>
    </source>
</evidence>
<gene>
    <name evidence="2" type="ORF">GOBAR_AA11704</name>
</gene>
<feature type="region of interest" description="Disordered" evidence="1">
    <location>
        <begin position="1"/>
        <end position="28"/>
    </location>
</feature>
<dbReference type="AlphaFoldDB" id="A0A2P5Y012"/>
<proteinExistence type="predicted"/>
<name>A0A2P5Y012_GOSBA</name>